<feature type="domain" description="C2H2-type" evidence="15">
    <location>
        <begin position="512"/>
        <end position="541"/>
    </location>
</feature>
<feature type="coiled-coil region" evidence="13">
    <location>
        <begin position="141"/>
        <end position="182"/>
    </location>
</feature>
<dbReference type="GO" id="GO:0000981">
    <property type="term" value="F:DNA-binding transcription factor activity, RNA polymerase II-specific"/>
    <property type="evidence" value="ECO:0007669"/>
    <property type="project" value="EnsemblFungi"/>
</dbReference>
<dbReference type="PROSITE" id="PS00028">
    <property type="entry name" value="ZINC_FINGER_C2H2_1"/>
    <property type="match status" value="2"/>
</dbReference>
<dbReference type="GO" id="GO:0031496">
    <property type="term" value="P:positive regulation of mating type switching"/>
    <property type="evidence" value="ECO:0007669"/>
    <property type="project" value="EnsemblFungi"/>
</dbReference>
<dbReference type="RefSeq" id="XP_022462429.1">
    <property type="nucleotide sequence ID" value="XM_022609474.1"/>
</dbReference>
<keyword evidence="11" id="KW-0539">Nucleus</keyword>
<feature type="compositionally biased region" description="Polar residues" evidence="14">
    <location>
        <begin position="438"/>
        <end position="449"/>
    </location>
</feature>
<dbReference type="OrthoDB" id="3437960at2759"/>
<dbReference type="OMA" id="LEWDRES"/>
<evidence type="ECO:0000256" key="10">
    <source>
        <dbReference type="ARBA" id="ARBA00023163"/>
    </source>
</evidence>
<evidence type="ECO:0000256" key="11">
    <source>
        <dbReference type="ARBA" id="ARBA00023242"/>
    </source>
</evidence>
<accession>J7RF43</accession>
<comment type="subcellular location">
    <subcellularLocation>
        <location evidence="1">Nucleus</location>
    </subcellularLocation>
</comment>
<evidence type="ECO:0000256" key="7">
    <source>
        <dbReference type="ARBA" id="ARBA00023015"/>
    </source>
</evidence>
<keyword evidence="8" id="KW-0238">DNA-binding</keyword>
<feature type="region of interest" description="Disordered" evidence="14">
    <location>
        <begin position="606"/>
        <end position="645"/>
    </location>
</feature>
<feature type="region of interest" description="Disordered" evidence="14">
    <location>
        <begin position="411"/>
        <end position="449"/>
    </location>
</feature>
<keyword evidence="9" id="KW-0010">Activator</keyword>
<dbReference type="GO" id="GO:0036033">
    <property type="term" value="F:mediator complex binding"/>
    <property type="evidence" value="ECO:0007669"/>
    <property type="project" value="EnsemblFungi"/>
</dbReference>
<evidence type="ECO:0000256" key="5">
    <source>
        <dbReference type="ARBA" id="ARBA00022771"/>
    </source>
</evidence>
<keyword evidence="10" id="KW-0804">Transcription</keyword>
<dbReference type="GO" id="GO:0005667">
    <property type="term" value="C:transcription regulator complex"/>
    <property type="evidence" value="ECO:0007669"/>
    <property type="project" value="TreeGrafter"/>
</dbReference>
<name>J7RF43_HUIN7</name>
<keyword evidence="5 12" id="KW-0863">Zinc-finger</keyword>
<dbReference type="GO" id="GO:0005634">
    <property type="term" value="C:nucleus"/>
    <property type="evidence" value="ECO:0007669"/>
    <property type="project" value="UniProtKB-SubCell"/>
</dbReference>
<dbReference type="GO" id="GO:0010458">
    <property type="term" value="P:exit from mitosis"/>
    <property type="evidence" value="ECO:0007669"/>
    <property type="project" value="EnsemblFungi"/>
</dbReference>
<dbReference type="Pfam" id="PF00096">
    <property type="entry name" value="zf-C2H2"/>
    <property type="match status" value="1"/>
</dbReference>
<keyword evidence="2" id="KW-0597">Phosphoprotein</keyword>
<keyword evidence="6" id="KW-0862">Zinc</keyword>
<dbReference type="KEGG" id="kng:KNAG_0A05170"/>
<gene>
    <name evidence="16" type="primary">KNAG0A05170</name>
    <name evidence="16" type="ordered locus">KNAG_0A05170</name>
</gene>
<reference evidence="17" key="2">
    <citation type="submission" date="2012-08" db="EMBL/GenBank/DDBJ databases">
        <title>Genome sequence of Kazachstania naganishii.</title>
        <authorList>
            <person name="Gordon J.L."/>
            <person name="Armisen D."/>
            <person name="Proux-Wera E."/>
            <person name="OhEigeartaigh S.S."/>
            <person name="Byrne K.P."/>
            <person name="Wolfe K.H."/>
        </authorList>
    </citation>
    <scope>NUCLEOTIDE SEQUENCE [LARGE SCALE GENOMIC DNA]</scope>
    <source>
        <strain evidence="17">ATCC MYA-139 / BCRC 22969 / CBS 8797 / CCRC 22969 / KCTC 17520 / NBRC 10181 / NCYC 3082</strain>
    </source>
</reference>
<feature type="compositionally biased region" description="Polar residues" evidence="14">
    <location>
        <begin position="213"/>
        <end position="240"/>
    </location>
</feature>
<evidence type="ECO:0000256" key="2">
    <source>
        <dbReference type="ARBA" id="ARBA00022553"/>
    </source>
</evidence>
<evidence type="ECO:0000256" key="8">
    <source>
        <dbReference type="ARBA" id="ARBA00023125"/>
    </source>
</evidence>
<dbReference type="PANTHER" id="PTHR14003">
    <property type="entry name" value="TRANSCRIPTIONAL REPRESSOR PROTEIN YY"/>
    <property type="match status" value="1"/>
</dbReference>
<keyword evidence="4" id="KW-0677">Repeat</keyword>
<dbReference type="STRING" id="1071383.J7RF43"/>
<evidence type="ECO:0000256" key="1">
    <source>
        <dbReference type="ARBA" id="ARBA00004123"/>
    </source>
</evidence>
<organism evidence="16 17">
    <name type="scientific">Huiozyma naganishii (strain ATCC MYA-139 / BCRC 22969 / CBS 8797 / KCTC 17520 / NBRC 10181 / NCYC 3082 / Yp74L-3)</name>
    <name type="common">Yeast</name>
    <name type="synonym">Kazachstania naganishii</name>
    <dbReference type="NCBI Taxonomy" id="1071383"/>
    <lineage>
        <taxon>Eukaryota</taxon>
        <taxon>Fungi</taxon>
        <taxon>Dikarya</taxon>
        <taxon>Ascomycota</taxon>
        <taxon>Saccharomycotina</taxon>
        <taxon>Saccharomycetes</taxon>
        <taxon>Saccharomycetales</taxon>
        <taxon>Saccharomycetaceae</taxon>
        <taxon>Huiozyma</taxon>
    </lineage>
</organism>
<keyword evidence="7" id="KW-0805">Transcription regulation</keyword>
<keyword evidence="17" id="KW-1185">Reference proteome</keyword>
<proteinExistence type="predicted"/>
<dbReference type="GO" id="GO:0000082">
    <property type="term" value="P:G1/S transition of mitotic cell cycle"/>
    <property type="evidence" value="ECO:0007669"/>
    <property type="project" value="EnsemblFungi"/>
</dbReference>
<dbReference type="SMART" id="SM00355">
    <property type="entry name" value="ZnF_C2H2"/>
    <property type="match status" value="2"/>
</dbReference>
<dbReference type="GO" id="GO:0000785">
    <property type="term" value="C:chromatin"/>
    <property type="evidence" value="ECO:0007669"/>
    <property type="project" value="TreeGrafter"/>
</dbReference>
<dbReference type="eggNOG" id="KOG1721">
    <property type="taxonomic scope" value="Eukaryota"/>
</dbReference>
<dbReference type="FunFam" id="3.30.160.60:FF:001752">
    <property type="entry name" value="Transcriptional factor SWI5"/>
    <property type="match status" value="1"/>
</dbReference>
<dbReference type="EMBL" id="HE978314">
    <property type="protein sequence ID" value="CCK68183.1"/>
    <property type="molecule type" value="Genomic_DNA"/>
</dbReference>
<evidence type="ECO:0000256" key="9">
    <source>
        <dbReference type="ARBA" id="ARBA00023159"/>
    </source>
</evidence>
<keyword evidence="3" id="KW-0479">Metal-binding</keyword>
<evidence type="ECO:0000256" key="12">
    <source>
        <dbReference type="PROSITE-ProRule" id="PRU00042"/>
    </source>
</evidence>
<sequence length="645" mass="73123">MDTRTRNNTWVMNPSDHLDKFDYNLKSEENLMDSHNNNIDVDNIDPFLDLDTELNNFYMPLDAEGSENGSPADDLDNFDSLTALPANEAINWDDFDFDVSPTADAMQGQNLDNLGVTELDNTNLMVDGSMTTLETPLLQKQKELNEALLRQREVNSKLERELKQTRLQQMKLQNKLREQENLASKRFALGDITSSSRLNRTPSGKENIFAQAKSANSSPSKKQHTSKLSFVSPSSNTTVYGSPKRRTYRAKAMILNKDLENNRSAAKDQKIKIDFETSLAPTVFNNNENASLYSSPTQSRRPSIASSPVQPDSSNVSPVVHADTRRNSTKRNSITFIPLINNFNKRSPSGRKSYTLNNQDSPIRIKRHVSKGNTRDLQLPPPLANENIKGTSAFRDLTKAPQLAPPNEFSSVIIEDSPVLSPDQPGNTELEWDRESKGSSQEPESVFVMSQTSSPVLKSQGHFDGESPTFGYHSRDIDTLLPISPLKITRKRTTLPRGSIDRYVKELPDKSFECLYPECKKLFKRRYNIRSHIQTHLEDRPYTCDFPGCTKAFVRNHDLVRHKKSHSEKAYGCPCGKMFNREDAMIVHRSRMICVGGKKYENVVIKRSPRKRGRPRRESLTSDEFDDENHSVDENNRGATDITLF</sequence>
<feature type="region of interest" description="Disordered" evidence="14">
    <location>
        <begin position="211"/>
        <end position="244"/>
    </location>
</feature>
<dbReference type="Gene3D" id="3.30.160.60">
    <property type="entry name" value="Classic Zinc Finger"/>
    <property type="match status" value="2"/>
</dbReference>
<evidence type="ECO:0000256" key="13">
    <source>
        <dbReference type="SAM" id="Coils"/>
    </source>
</evidence>
<dbReference type="InterPro" id="IPR036236">
    <property type="entry name" value="Znf_C2H2_sf"/>
</dbReference>
<feature type="region of interest" description="Disordered" evidence="14">
    <location>
        <begin position="286"/>
        <end position="327"/>
    </location>
</feature>
<dbReference type="GeneID" id="34523818"/>
<evidence type="ECO:0000256" key="4">
    <source>
        <dbReference type="ARBA" id="ARBA00022737"/>
    </source>
</evidence>
<dbReference type="FunFam" id="3.30.160.60:FF:002021">
    <property type="entry name" value="Transcription factor"/>
    <property type="match status" value="1"/>
</dbReference>
<dbReference type="HOGENOM" id="CLU_441490_0_0_1"/>
<dbReference type="GO" id="GO:0005737">
    <property type="term" value="C:cytoplasm"/>
    <property type="evidence" value="ECO:0007669"/>
    <property type="project" value="EnsemblFungi"/>
</dbReference>
<keyword evidence="13" id="KW-0175">Coiled coil</keyword>
<evidence type="ECO:0000256" key="3">
    <source>
        <dbReference type="ARBA" id="ARBA00022723"/>
    </source>
</evidence>
<dbReference type="PROSITE" id="PS50157">
    <property type="entry name" value="ZINC_FINGER_C2H2_2"/>
    <property type="match status" value="2"/>
</dbReference>
<dbReference type="Proteomes" id="UP000006310">
    <property type="component" value="Chromosome 1"/>
</dbReference>
<dbReference type="GO" id="GO:0045944">
    <property type="term" value="P:positive regulation of transcription by RNA polymerase II"/>
    <property type="evidence" value="ECO:0007669"/>
    <property type="project" value="EnsemblFungi"/>
</dbReference>
<evidence type="ECO:0000256" key="14">
    <source>
        <dbReference type="SAM" id="MobiDB-lite"/>
    </source>
</evidence>
<protein>
    <recommendedName>
        <fullName evidence="15">C2H2-type domain-containing protein</fullName>
    </recommendedName>
</protein>
<feature type="compositionally biased region" description="Polar residues" evidence="14">
    <location>
        <begin position="286"/>
        <end position="317"/>
    </location>
</feature>
<evidence type="ECO:0000256" key="6">
    <source>
        <dbReference type="ARBA" id="ARBA00022833"/>
    </source>
</evidence>
<evidence type="ECO:0000259" key="15">
    <source>
        <dbReference type="PROSITE" id="PS50157"/>
    </source>
</evidence>
<reference evidence="16 17" key="1">
    <citation type="journal article" date="2011" name="Proc. Natl. Acad. Sci. U.S.A.">
        <title>Evolutionary erosion of yeast sex chromosomes by mating-type switching accidents.</title>
        <authorList>
            <person name="Gordon J.L."/>
            <person name="Armisen D."/>
            <person name="Proux-Wera E."/>
            <person name="Oheigeartaigh S.S."/>
            <person name="Byrne K.P."/>
            <person name="Wolfe K.H."/>
        </authorList>
    </citation>
    <scope>NUCLEOTIDE SEQUENCE [LARGE SCALE GENOMIC DNA]</scope>
    <source>
        <strain evidence="17">ATCC MYA-139 / BCRC 22969 / CBS 8797 / CCRC 22969 / KCTC 17520 / NBRC 10181 / NCYC 3082</strain>
    </source>
</reference>
<dbReference type="GO" id="GO:0008270">
    <property type="term" value="F:zinc ion binding"/>
    <property type="evidence" value="ECO:0007669"/>
    <property type="project" value="UniProtKB-KW"/>
</dbReference>
<dbReference type="AlphaFoldDB" id="J7RF43"/>
<dbReference type="GO" id="GO:0000978">
    <property type="term" value="F:RNA polymerase II cis-regulatory region sequence-specific DNA binding"/>
    <property type="evidence" value="ECO:0007669"/>
    <property type="project" value="TreeGrafter"/>
</dbReference>
<evidence type="ECO:0000313" key="16">
    <source>
        <dbReference type="EMBL" id="CCK68183.1"/>
    </source>
</evidence>
<dbReference type="InterPro" id="IPR013087">
    <property type="entry name" value="Znf_C2H2_type"/>
</dbReference>
<evidence type="ECO:0000313" key="17">
    <source>
        <dbReference type="Proteomes" id="UP000006310"/>
    </source>
</evidence>
<dbReference type="PANTHER" id="PTHR14003:SF19">
    <property type="entry name" value="YY2 TRANSCRIPTION FACTOR"/>
    <property type="match status" value="1"/>
</dbReference>
<dbReference type="SUPFAM" id="SSF57667">
    <property type="entry name" value="beta-beta-alpha zinc fingers"/>
    <property type="match status" value="1"/>
</dbReference>
<feature type="domain" description="C2H2-type" evidence="15">
    <location>
        <begin position="542"/>
        <end position="571"/>
    </location>
</feature>